<dbReference type="SUPFAM" id="SSF51182">
    <property type="entry name" value="RmlC-like cupins"/>
    <property type="match status" value="1"/>
</dbReference>
<dbReference type="Gene3D" id="2.60.120.10">
    <property type="entry name" value="Jelly Rolls"/>
    <property type="match status" value="2"/>
</dbReference>
<protein>
    <recommendedName>
        <fullName evidence="4">mannose-6-phosphate isomerase</fullName>
        <ecNumber evidence="4">5.3.1.8</ecNumber>
    </recommendedName>
</protein>
<keyword evidence="10" id="KW-1185">Reference proteome</keyword>
<keyword evidence="5" id="KW-0479">Metal-binding</keyword>
<dbReference type="InterPro" id="IPR011051">
    <property type="entry name" value="RmlC_Cupin_sf"/>
</dbReference>
<gene>
    <name evidence="9" type="primary">manA</name>
    <name evidence="9" type="ORF">T9R20_01770</name>
</gene>
<dbReference type="PIRSF" id="PIRSF001480">
    <property type="entry name" value="Mannose-6-phosphate_isomerase"/>
    <property type="match status" value="1"/>
</dbReference>
<dbReference type="EC" id="5.3.1.8" evidence="4"/>
<evidence type="ECO:0000256" key="3">
    <source>
        <dbReference type="ARBA" id="ARBA00010772"/>
    </source>
</evidence>
<dbReference type="PRINTS" id="PR00714">
    <property type="entry name" value="MAN6PISMRASE"/>
</dbReference>
<evidence type="ECO:0000259" key="8">
    <source>
        <dbReference type="Pfam" id="PF20511"/>
    </source>
</evidence>
<dbReference type="InterPro" id="IPR001250">
    <property type="entry name" value="Man6P_Isoase-1"/>
</dbReference>
<comment type="catalytic activity">
    <reaction evidence="1">
        <text>D-mannose 6-phosphate = D-fructose 6-phosphate</text>
        <dbReference type="Rhea" id="RHEA:12356"/>
        <dbReference type="ChEBI" id="CHEBI:58735"/>
        <dbReference type="ChEBI" id="CHEBI:61527"/>
        <dbReference type="EC" id="5.3.1.8"/>
    </reaction>
</comment>
<dbReference type="InterPro" id="IPR014710">
    <property type="entry name" value="RmlC-like_jellyroll"/>
</dbReference>
<dbReference type="CDD" id="cd07011">
    <property type="entry name" value="cupin_PMI_type_I_N"/>
    <property type="match status" value="1"/>
</dbReference>
<evidence type="ECO:0000313" key="10">
    <source>
        <dbReference type="Proteomes" id="UP001324533"/>
    </source>
</evidence>
<dbReference type="PANTHER" id="PTHR10309">
    <property type="entry name" value="MANNOSE-6-PHOSPHATE ISOMERASE"/>
    <property type="match status" value="1"/>
</dbReference>
<dbReference type="PANTHER" id="PTHR10309:SF0">
    <property type="entry name" value="MANNOSE-6-PHOSPHATE ISOMERASE"/>
    <property type="match status" value="1"/>
</dbReference>
<dbReference type="RefSeq" id="WP_322410846.1">
    <property type="nucleotide sequence ID" value="NZ_CP139779.1"/>
</dbReference>
<keyword evidence="7 9" id="KW-0413">Isomerase</keyword>
<dbReference type="InterPro" id="IPR046457">
    <property type="entry name" value="PMI_typeI_cat"/>
</dbReference>
<feature type="domain" description="Phosphomannose isomerase type I catalytic" evidence="8">
    <location>
        <begin position="5"/>
        <end position="142"/>
    </location>
</feature>
<dbReference type="Proteomes" id="UP001324533">
    <property type="component" value="Chromosome"/>
</dbReference>
<evidence type="ECO:0000256" key="1">
    <source>
        <dbReference type="ARBA" id="ARBA00000757"/>
    </source>
</evidence>
<evidence type="ECO:0000256" key="7">
    <source>
        <dbReference type="ARBA" id="ARBA00023235"/>
    </source>
</evidence>
<dbReference type="InterPro" id="IPR016305">
    <property type="entry name" value="Mannose-6-P_Isomerase"/>
</dbReference>
<evidence type="ECO:0000256" key="2">
    <source>
        <dbReference type="ARBA" id="ARBA00001947"/>
    </source>
</evidence>
<evidence type="ECO:0000256" key="6">
    <source>
        <dbReference type="ARBA" id="ARBA00022833"/>
    </source>
</evidence>
<proteinExistence type="inferred from homology"/>
<evidence type="ECO:0000256" key="5">
    <source>
        <dbReference type="ARBA" id="ARBA00022723"/>
    </source>
</evidence>
<dbReference type="EMBL" id="CP139779">
    <property type="protein sequence ID" value="WQB70709.1"/>
    <property type="molecule type" value="Genomic_DNA"/>
</dbReference>
<reference evidence="9 10" key="1">
    <citation type="submission" date="2023-06" db="EMBL/GenBank/DDBJ databases">
        <title>Rock-solubilizing bacteria, Microbacterium invictum, promotes re-establishment of vegetation in rocky wasteland by accelerating rock bio-weathering and reshaping soil bacterial community.</title>
        <authorList>
            <person name="Liu C."/>
        </authorList>
    </citation>
    <scope>NUCLEOTIDE SEQUENCE [LARGE SCALE GENOMIC DNA]</scope>
    <source>
        <strain evidence="9 10">X-18</strain>
    </source>
</reference>
<comment type="similarity">
    <text evidence="3">Belongs to the mannose-6-phosphate isomerase type 1 family.</text>
</comment>
<dbReference type="Gene3D" id="1.10.441.10">
    <property type="entry name" value="Phosphomannose Isomerase, domain 2"/>
    <property type="match status" value="1"/>
</dbReference>
<name>A0ABZ0VB52_9MICO</name>
<evidence type="ECO:0000313" key="9">
    <source>
        <dbReference type="EMBL" id="WQB70709.1"/>
    </source>
</evidence>
<evidence type="ECO:0000256" key="4">
    <source>
        <dbReference type="ARBA" id="ARBA00011956"/>
    </source>
</evidence>
<comment type="cofactor">
    <cofactor evidence="2">
        <name>Zn(2+)</name>
        <dbReference type="ChEBI" id="CHEBI:29105"/>
    </cofactor>
</comment>
<organism evidence="9 10">
    <name type="scientific">Microbacterium invictum</name>
    <dbReference type="NCBI Taxonomy" id="515415"/>
    <lineage>
        <taxon>Bacteria</taxon>
        <taxon>Bacillati</taxon>
        <taxon>Actinomycetota</taxon>
        <taxon>Actinomycetes</taxon>
        <taxon>Micrococcales</taxon>
        <taxon>Microbacteriaceae</taxon>
        <taxon>Microbacterium</taxon>
    </lineage>
</organism>
<dbReference type="GO" id="GO:0004476">
    <property type="term" value="F:mannose-6-phosphate isomerase activity"/>
    <property type="evidence" value="ECO:0007669"/>
    <property type="project" value="UniProtKB-EC"/>
</dbReference>
<dbReference type="Pfam" id="PF20511">
    <property type="entry name" value="PMI_typeI_cat"/>
    <property type="match status" value="1"/>
</dbReference>
<dbReference type="NCBIfam" id="TIGR00218">
    <property type="entry name" value="manA"/>
    <property type="match status" value="1"/>
</dbReference>
<accession>A0ABZ0VB52</accession>
<keyword evidence="6" id="KW-0862">Zinc</keyword>
<sequence>MSSQLLRLEGVIRGYDWGSRGGISRALGDDATDAVEAELWLGAHPSAPARIIPASVGPSDLAEWERQTGQSIPFLLKLLSARSPLSLQAHPTTEQAAAGYAAEEAAGITRSARERNYKDPFAKPELIVALEDGFEALCGFREAAETLATVRHLAEVSPDPAPIREWEHILRGNDAVRSAFSWLLGGGRAIDRLLTTLTLAAAADPLRFELPNRIAHQYPGDVGIAICLMLNHVVLAAGEALWLPAGNIHAYLSGTGMELMGPSDNVLRGGMTSKHVDLPELLRVLDFSTGPSSKLVPERRSDHAVEYRPASVPTGQNVRFALVKVDGDVVVPTEGPAVGLVTRGEFFVSAGAVAGTFIRGSAFIVAGTKAIDVQGEGDLYLAVS</sequence>